<dbReference type="Proteomes" id="UP000236738">
    <property type="component" value="Unassembled WGS sequence"/>
</dbReference>
<feature type="transmembrane region" description="Helical" evidence="1">
    <location>
        <begin position="35"/>
        <end position="54"/>
    </location>
</feature>
<sequence length="120" mass="14795">MKSKLIIYFLAFLDILTCFKMSILLEMFIFDFLHILFLILLFSFVLSAIFLIWKTKKGLILNFIQFPFRIYFAIYSFWFISIFFKESKDFVKPFFIIATILECFRIIFEIYLYRKFKNIY</sequence>
<keyword evidence="1" id="KW-1133">Transmembrane helix</keyword>
<dbReference type="AlphaFoldDB" id="A0A1H5S4G6"/>
<dbReference type="EMBL" id="FNUS01000001">
    <property type="protein sequence ID" value="SEF44717.1"/>
    <property type="molecule type" value="Genomic_DNA"/>
</dbReference>
<gene>
    <name evidence="2" type="ORF">SAMN05421847_0025</name>
</gene>
<feature type="transmembrane region" description="Helical" evidence="1">
    <location>
        <begin position="66"/>
        <end position="84"/>
    </location>
</feature>
<protein>
    <submittedName>
        <fullName evidence="2">Uncharacterized protein</fullName>
    </submittedName>
</protein>
<evidence type="ECO:0000256" key="1">
    <source>
        <dbReference type="SAM" id="Phobius"/>
    </source>
</evidence>
<keyword evidence="1" id="KW-0812">Transmembrane</keyword>
<keyword evidence="3" id="KW-1185">Reference proteome</keyword>
<keyword evidence="1" id="KW-0472">Membrane</keyword>
<reference evidence="3" key="1">
    <citation type="submission" date="2016-10" db="EMBL/GenBank/DDBJ databases">
        <authorList>
            <person name="Varghese N."/>
            <person name="Submissions S."/>
        </authorList>
    </citation>
    <scope>NUCLEOTIDE SEQUENCE [LARGE SCALE GENOMIC DNA]</scope>
    <source>
        <strain evidence="3">DSM 21580</strain>
    </source>
</reference>
<evidence type="ECO:0000313" key="2">
    <source>
        <dbReference type="EMBL" id="SEF44717.1"/>
    </source>
</evidence>
<evidence type="ECO:0000313" key="3">
    <source>
        <dbReference type="Proteomes" id="UP000236738"/>
    </source>
</evidence>
<feature type="transmembrane region" description="Helical" evidence="1">
    <location>
        <begin position="90"/>
        <end position="113"/>
    </location>
</feature>
<accession>A0A1H5S4G6</accession>
<feature type="transmembrane region" description="Helical" evidence="1">
    <location>
        <begin position="7"/>
        <end position="29"/>
    </location>
</feature>
<name>A0A1H5S4G6_9FLAO</name>
<proteinExistence type="predicted"/>
<organism evidence="2 3">
    <name type="scientific">Halpernia humi</name>
    <dbReference type="NCBI Taxonomy" id="493375"/>
    <lineage>
        <taxon>Bacteria</taxon>
        <taxon>Pseudomonadati</taxon>
        <taxon>Bacteroidota</taxon>
        <taxon>Flavobacteriia</taxon>
        <taxon>Flavobacteriales</taxon>
        <taxon>Weeksellaceae</taxon>
        <taxon>Chryseobacterium group</taxon>
        <taxon>Halpernia</taxon>
    </lineage>
</organism>